<dbReference type="PANTHER" id="PTHR34297:SF3">
    <property type="entry name" value="ALKALINE SHOCK PROTEIN 23"/>
    <property type="match status" value="1"/>
</dbReference>
<gene>
    <name evidence="3" type="ORF">GCM10011583_14640</name>
</gene>
<name>A0ABQ2E0C3_9ACTN</name>
<dbReference type="RefSeq" id="WP_189106501.1">
    <property type="nucleotide sequence ID" value="NZ_BMMV01000004.1"/>
</dbReference>
<comment type="caution">
    <text evidence="3">The sequence shown here is derived from an EMBL/GenBank/DDBJ whole genome shotgun (WGS) entry which is preliminary data.</text>
</comment>
<dbReference type="Pfam" id="PF03780">
    <property type="entry name" value="Asp23"/>
    <property type="match status" value="1"/>
</dbReference>
<dbReference type="InterPro" id="IPR005531">
    <property type="entry name" value="Asp23"/>
</dbReference>
<proteinExistence type="inferred from homology"/>
<evidence type="ECO:0008006" key="5">
    <source>
        <dbReference type="Google" id="ProtNLM"/>
    </source>
</evidence>
<evidence type="ECO:0000256" key="1">
    <source>
        <dbReference type="ARBA" id="ARBA00005721"/>
    </source>
</evidence>
<feature type="region of interest" description="Disordered" evidence="2">
    <location>
        <begin position="1"/>
        <end position="23"/>
    </location>
</feature>
<sequence length="147" mass="15285">MAVKEASSTTAMSNGHHHHGDIKGTTTIADSVVASIAGIATRDASGVYAMGGSMTRTLGAARDKMVRSDDATRGVQVEVGEKQAAVDVDVVVEYGYPITRTTEEIRSGIADAVETMTGLEVAEVNIDVLDVHLPDSDDEGGGSPRAR</sequence>
<organism evidence="3 4">
    <name type="scientific">Streptomyces camponoticapitis</name>
    <dbReference type="NCBI Taxonomy" id="1616125"/>
    <lineage>
        <taxon>Bacteria</taxon>
        <taxon>Bacillati</taxon>
        <taxon>Actinomycetota</taxon>
        <taxon>Actinomycetes</taxon>
        <taxon>Kitasatosporales</taxon>
        <taxon>Streptomycetaceae</taxon>
        <taxon>Streptomyces</taxon>
    </lineage>
</organism>
<reference evidence="4" key="1">
    <citation type="journal article" date="2019" name="Int. J. Syst. Evol. Microbiol.">
        <title>The Global Catalogue of Microorganisms (GCM) 10K type strain sequencing project: providing services to taxonomists for standard genome sequencing and annotation.</title>
        <authorList>
            <consortium name="The Broad Institute Genomics Platform"/>
            <consortium name="The Broad Institute Genome Sequencing Center for Infectious Disease"/>
            <person name="Wu L."/>
            <person name="Ma J."/>
        </authorList>
    </citation>
    <scope>NUCLEOTIDE SEQUENCE [LARGE SCALE GENOMIC DNA]</scope>
    <source>
        <strain evidence="4">CGMCC 4.7275</strain>
    </source>
</reference>
<dbReference type="EMBL" id="BMMV01000004">
    <property type="protein sequence ID" value="GGJ84076.1"/>
    <property type="molecule type" value="Genomic_DNA"/>
</dbReference>
<accession>A0ABQ2E0C3</accession>
<protein>
    <recommendedName>
        <fullName evidence="5">Asp23/Gls24 family envelope stress response protein</fullName>
    </recommendedName>
</protein>
<evidence type="ECO:0000313" key="3">
    <source>
        <dbReference type="EMBL" id="GGJ84076.1"/>
    </source>
</evidence>
<dbReference type="PANTHER" id="PTHR34297">
    <property type="entry name" value="HYPOTHETICAL CYTOSOLIC PROTEIN-RELATED"/>
    <property type="match status" value="1"/>
</dbReference>
<comment type="similarity">
    <text evidence="1">Belongs to the asp23 family.</text>
</comment>
<evidence type="ECO:0000313" key="4">
    <source>
        <dbReference type="Proteomes" id="UP000660265"/>
    </source>
</evidence>
<evidence type="ECO:0000256" key="2">
    <source>
        <dbReference type="SAM" id="MobiDB-lite"/>
    </source>
</evidence>
<keyword evidence="4" id="KW-1185">Reference proteome</keyword>
<dbReference type="Proteomes" id="UP000660265">
    <property type="component" value="Unassembled WGS sequence"/>
</dbReference>
<feature type="compositionally biased region" description="Polar residues" evidence="2">
    <location>
        <begin position="1"/>
        <end position="13"/>
    </location>
</feature>